<accession>A0A0P1LV50</accession>
<dbReference type="InterPro" id="IPR036280">
    <property type="entry name" value="Multihaem_cyt_sf"/>
</dbReference>
<evidence type="ECO:0000313" key="2">
    <source>
        <dbReference type="EMBL" id="CUU08550.1"/>
    </source>
</evidence>
<dbReference type="Gene3D" id="3.90.10.10">
    <property type="entry name" value="Cytochrome C3"/>
    <property type="match status" value="1"/>
</dbReference>
<evidence type="ECO:0000313" key="1">
    <source>
        <dbReference type="EMBL" id="CUS85893.1"/>
    </source>
</evidence>
<dbReference type="SUPFAM" id="SSF48695">
    <property type="entry name" value="Multiheme cytochromes"/>
    <property type="match status" value="1"/>
</dbReference>
<accession>A0A0P1LSV6</accession>
<accession>A0A0N7MXU7</accession>
<evidence type="ECO:0000313" key="3">
    <source>
        <dbReference type="Proteomes" id="UP000182011"/>
    </source>
</evidence>
<dbReference type="OrthoDB" id="9813732at2"/>
<reference evidence="3 4" key="1">
    <citation type="submission" date="2015-11" db="EMBL/GenBank/DDBJ databases">
        <authorList>
            <person name="Varghese N."/>
        </authorList>
    </citation>
    <scope>NUCLEOTIDE SEQUENCE [LARGE SCALE GENOMIC DNA]</scope>
    <source>
        <strain evidence="1 4">JGI-8</strain>
    </source>
</reference>
<accession>A0A0N7MUP9</accession>
<accession>A0A0P1MH22</accession>
<gene>
    <name evidence="2" type="ORF">JGI4_02117</name>
    <name evidence="1" type="ORF">JGI8_00940</name>
</gene>
<keyword evidence="4" id="KW-1185">Reference proteome</keyword>
<evidence type="ECO:0000313" key="4">
    <source>
        <dbReference type="Proteomes" id="UP000182200"/>
    </source>
</evidence>
<dbReference type="Proteomes" id="UP000182011">
    <property type="component" value="Unassembled WGS sequence"/>
</dbReference>
<accession>A0A0S4NEB2</accession>
<dbReference type="RefSeq" id="WP_047133304.1">
    <property type="nucleotide sequence ID" value="NZ_CZVI01000010.1"/>
</dbReference>
<proteinExistence type="predicted"/>
<dbReference type="EMBL" id="FAOP01000010">
    <property type="protein sequence ID" value="CUU08550.1"/>
    <property type="molecule type" value="Genomic_DNA"/>
</dbReference>
<name>A0A0P1MBL4_9BACT</name>
<accession>A0A0P1LZ54</accession>
<sequence length="117" mass="13542">MKKGVIFVIIFLIPFIFAGLPSQKKVKEISRAIREGKIDVGTEYDMEPGQRWHNIHSEVLKIDCSDCHIEKYDNDYLYQRRYKVPVRDAPGVVKREVCLKCHREGGPTGMELYGKSK</sequence>
<organism evidence="2 3">
    <name type="scientific">Candidatus Kryptonium thompsonii</name>
    <dbReference type="NCBI Taxonomy" id="1633631"/>
    <lineage>
        <taxon>Bacteria</taxon>
        <taxon>Pseudomonadati</taxon>
        <taxon>Candidatus Kryptoniota</taxon>
        <taxon>Candidatus Kryptonium</taxon>
    </lineage>
</organism>
<protein>
    <submittedName>
        <fullName evidence="2">Uncharacterized protein</fullName>
    </submittedName>
</protein>
<dbReference type="STRING" id="1633631.GCA_001442925_02110"/>
<reference evidence="2" key="2">
    <citation type="submission" date="2015-11" db="EMBL/GenBank/DDBJ databases">
        <authorList>
            <person name="Zhang Y."/>
            <person name="Guo Z."/>
        </authorList>
    </citation>
    <scope>NUCLEOTIDE SEQUENCE [LARGE SCALE GENOMIC DNA]</scope>
    <source>
        <strain evidence="2">JGI-4</strain>
    </source>
</reference>
<dbReference type="EMBL" id="CZVI01000010">
    <property type="protein sequence ID" value="CUS85893.1"/>
    <property type="molecule type" value="Genomic_DNA"/>
</dbReference>
<dbReference type="Proteomes" id="UP000182200">
    <property type="component" value="Unassembled WGS sequence"/>
</dbReference>
<accession>A0A0P1MBL4</accession>
<dbReference type="AlphaFoldDB" id="A0A0P1MBL4"/>
<accession>A0A0P1P466</accession>
<accession>A0A0P1M9C2</accession>